<feature type="compositionally biased region" description="Basic residues" evidence="5">
    <location>
        <begin position="1"/>
        <end position="24"/>
    </location>
</feature>
<dbReference type="GO" id="GO:0006412">
    <property type="term" value="P:translation"/>
    <property type="evidence" value="ECO:0007669"/>
    <property type="project" value="UniProtKB-UniRule"/>
</dbReference>
<evidence type="ECO:0000256" key="3">
    <source>
        <dbReference type="ARBA" id="ARBA00023274"/>
    </source>
</evidence>
<dbReference type="HAMAP" id="MF_00340">
    <property type="entry name" value="Ribosomal_bL32"/>
    <property type="match status" value="1"/>
</dbReference>
<protein>
    <recommendedName>
        <fullName evidence="4">Large ribosomal subunit protein bL32c</fullName>
    </recommendedName>
</protein>
<name>A0A977K9F1_9EUGL</name>
<dbReference type="GO" id="GO:0009507">
    <property type="term" value="C:chloroplast"/>
    <property type="evidence" value="ECO:0007669"/>
    <property type="project" value="UniProtKB-SubCell"/>
</dbReference>
<dbReference type="NCBIfam" id="TIGR01031">
    <property type="entry name" value="rpmF_bact"/>
    <property type="match status" value="1"/>
</dbReference>
<reference evidence="6" key="2">
    <citation type="journal article" date="2022" name="Mol. Phylogenet. Evol.">
        <title>Maturyoshka: A maturase inside a maturase, and other peculiarities of the novel chloroplast genomes of marine euglenophytes.</title>
        <authorList>
            <person name="Maciszewski K."/>
            <person name="Dabbagh N."/>
            <person name="Preisfeld A."/>
            <person name="Karnkowska A."/>
        </authorList>
    </citation>
    <scope>NUCLEOTIDE SEQUENCE</scope>
</reference>
<dbReference type="AlphaFoldDB" id="A0A977K9F1"/>
<dbReference type="GO" id="GO:0003735">
    <property type="term" value="F:structural constituent of ribosome"/>
    <property type="evidence" value="ECO:0007669"/>
    <property type="project" value="InterPro"/>
</dbReference>
<dbReference type="InterPro" id="IPR002677">
    <property type="entry name" value="Ribosomal_bL32"/>
</dbReference>
<evidence type="ECO:0000256" key="2">
    <source>
        <dbReference type="ARBA" id="ARBA00022980"/>
    </source>
</evidence>
<keyword evidence="6" id="KW-0934">Plastid</keyword>
<geneLocation type="chloroplast" evidence="6"/>
<evidence type="ECO:0000256" key="4">
    <source>
        <dbReference type="HAMAP-Rule" id="MF_00340"/>
    </source>
</evidence>
<comment type="subcellular location">
    <subcellularLocation>
        <location evidence="4">Plastid</location>
        <location evidence="4">Chloroplast</location>
    </subcellularLocation>
</comment>
<accession>A0A977K9F1</accession>
<keyword evidence="6" id="KW-0150">Chloroplast</keyword>
<dbReference type="Pfam" id="PF01783">
    <property type="entry name" value="Ribosomal_L32p"/>
    <property type="match status" value="1"/>
</dbReference>
<evidence type="ECO:0000313" key="6">
    <source>
        <dbReference type="EMBL" id="UXD06412.1"/>
    </source>
</evidence>
<reference evidence="6" key="1">
    <citation type="submission" date="2021-09" db="EMBL/GenBank/DDBJ databases">
        <authorList>
            <person name="Maciszewski K."/>
            <person name="Dabbagh N."/>
            <person name="Preisfeld A."/>
            <person name="Karnkowska A."/>
        </authorList>
    </citation>
    <scope>NUCLEOTIDE SEQUENCE</scope>
</reference>
<gene>
    <name evidence="4" type="primary">rpl32</name>
</gene>
<dbReference type="GO" id="GO:0015934">
    <property type="term" value="C:large ribosomal subunit"/>
    <property type="evidence" value="ECO:0007669"/>
    <property type="project" value="InterPro"/>
</dbReference>
<proteinExistence type="inferred from homology"/>
<organism evidence="6">
    <name type="scientific">Eutreptiella sp. CCMP389</name>
    <dbReference type="NCBI Taxonomy" id="96781"/>
    <lineage>
        <taxon>Eukaryota</taxon>
        <taxon>Discoba</taxon>
        <taxon>Euglenozoa</taxon>
        <taxon>Euglenida</taxon>
        <taxon>Spirocuta</taxon>
        <taxon>Euglenophyceae</taxon>
        <taxon>Eutreptiales</taxon>
        <taxon>Eutreptiaceae</taxon>
        <taxon>Eutreptiella</taxon>
    </lineage>
</organism>
<feature type="region of interest" description="Disordered" evidence="5">
    <location>
        <begin position="1"/>
        <end position="25"/>
    </location>
</feature>
<keyword evidence="3 4" id="KW-0687">Ribonucleoprotein</keyword>
<keyword evidence="2 4" id="KW-0689">Ribosomal protein</keyword>
<evidence type="ECO:0000256" key="1">
    <source>
        <dbReference type="ARBA" id="ARBA00008560"/>
    </source>
</evidence>
<dbReference type="InterPro" id="IPR011332">
    <property type="entry name" value="Ribosomal_zn-bd"/>
</dbReference>
<dbReference type="EMBL" id="OK136185">
    <property type="protein sequence ID" value="UXD06412.1"/>
    <property type="molecule type" value="Genomic_DNA"/>
</dbReference>
<comment type="similarity">
    <text evidence="1 4">Belongs to the bacterial ribosomal protein bL32 family.</text>
</comment>
<evidence type="ECO:0000256" key="5">
    <source>
        <dbReference type="SAM" id="MobiDB-lite"/>
    </source>
</evidence>
<dbReference type="SUPFAM" id="SSF57829">
    <property type="entry name" value="Zn-binding ribosomal proteins"/>
    <property type="match status" value="1"/>
</dbReference>
<sequence>MAVPKKKTSKSKKNSRKSSWRKKVLKESNKSLSMAKLILLGNSNRSIYFNSGIFSLGKFK</sequence>